<protein>
    <recommendedName>
        <fullName evidence="3">Transposase</fullName>
    </recommendedName>
</protein>
<keyword evidence="2" id="KW-1185">Reference proteome</keyword>
<evidence type="ECO:0008006" key="3">
    <source>
        <dbReference type="Google" id="ProtNLM"/>
    </source>
</evidence>
<comment type="caution">
    <text evidence="1">The sequence shown here is derived from an EMBL/GenBank/DDBJ whole genome shotgun (WGS) entry which is preliminary data.</text>
</comment>
<proteinExistence type="predicted"/>
<reference evidence="1 2" key="1">
    <citation type="submission" date="2024-10" db="EMBL/GenBank/DDBJ databases">
        <title>The Natural Products Discovery Center: Release of the First 8490 Sequenced Strains for Exploring Actinobacteria Biosynthetic Diversity.</title>
        <authorList>
            <person name="Kalkreuter E."/>
            <person name="Kautsar S.A."/>
            <person name="Yang D."/>
            <person name="Bader C.D."/>
            <person name="Teijaro C.N."/>
            <person name="Fluegel L."/>
            <person name="Davis C.M."/>
            <person name="Simpson J.R."/>
            <person name="Lauterbach L."/>
            <person name="Steele A.D."/>
            <person name="Gui C."/>
            <person name="Meng S."/>
            <person name="Li G."/>
            <person name="Viehrig K."/>
            <person name="Ye F."/>
            <person name="Su P."/>
            <person name="Kiefer A.F."/>
            <person name="Nichols A."/>
            <person name="Cepeda A.J."/>
            <person name="Yan W."/>
            <person name="Fan B."/>
            <person name="Jiang Y."/>
            <person name="Adhikari A."/>
            <person name="Zheng C.-J."/>
            <person name="Schuster L."/>
            <person name="Cowan T.M."/>
            <person name="Smanski M.J."/>
            <person name="Chevrette M.G."/>
            <person name="De Carvalho L.P.S."/>
            <person name="Shen B."/>
        </authorList>
    </citation>
    <scope>NUCLEOTIDE SEQUENCE [LARGE SCALE GENOMIC DNA]</scope>
    <source>
        <strain evidence="1 2">NPDC007147</strain>
    </source>
</reference>
<evidence type="ECO:0000313" key="1">
    <source>
        <dbReference type="EMBL" id="MFE9168262.1"/>
    </source>
</evidence>
<name>A0ABW6KK48_9ACTN</name>
<evidence type="ECO:0000313" key="2">
    <source>
        <dbReference type="Proteomes" id="UP001601197"/>
    </source>
</evidence>
<sequence>MSGHLLHEQPVVVIDDVVAVPKSQQVHGPWTVHLVEEAPSGACPPSAGR</sequence>
<gene>
    <name evidence="1" type="ORF">ACFYNZ_01845</name>
</gene>
<accession>A0ABW6KK48</accession>
<dbReference type="Proteomes" id="UP001601197">
    <property type="component" value="Unassembled WGS sequence"/>
</dbReference>
<dbReference type="RefSeq" id="WP_388342112.1">
    <property type="nucleotide sequence ID" value="NZ_JBIAFJ010000001.1"/>
</dbReference>
<dbReference type="EMBL" id="JBIAFJ010000001">
    <property type="protein sequence ID" value="MFE9168262.1"/>
    <property type="molecule type" value="Genomic_DNA"/>
</dbReference>
<organism evidence="1 2">
    <name type="scientific">Streptomyces kebangsaanensis</name>
    <dbReference type="NCBI Taxonomy" id="864058"/>
    <lineage>
        <taxon>Bacteria</taxon>
        <taxon>Bacillati</taxon>
        <taxon>Actinomycetota</taxon>
        <taxon>Actinomycetes</taxon>
        <taxon>Kitasatosporales</taxon>
        <taxon>Streptomycetaceae</taxon>
        <taxon>Streptomyces</taxon>
    </lineage>
</organism>